<dbReference type="Proteomes" id="UP000572754">
    <property type="component" value="Unassembled WGS sequence"/>
</dbReference>
<evidence type="ECO:0000313" key="2">
    <source>
        <dbReference type="EMBL" id="KAF5669911.1"/>
    </source>
</evidence>
<reference evidence="2 3" key="2">
    <citation type="submission" date="2020-05" db="EMBL/GenBank/DDBJ databases">
        <title>Identification and distribution of gene clusters putatively required for synthesis of sphingolipid metabolism inhibitors in phylogenetically diverse species of the filamentous fungus Fusarium.</title>
        <authorList>
            <person name="Kim H.-S."/>
            <person name="Busman M."/>
            <person name="Brown D.W."/>
            <person name="Divon H."/>
            <person name="Uhlig S."/>
            <person name="Proctor R.H."/>
        </authorList>
    </citation>
    <scope>NUCLEOTIDE SEQUENCE [LARGE SCALE GENOMIC DNA]</scope>
    <source>
        <strain evidence="2 3">NRRL 25331</strain>
    </source>
</reference>
<feature type="region of interest" description="Disordered" evidence="1">
    <location>
        <begin position="1"/>
        <end position="137"/>
    </location>
</feature>
<protein>
    <submittedName>
        <fullName evidence="2">Uncharacterized protein</fullName>
    </submittedName>
</protein>
<name>A0A8H5TEY3_FUSCI</name>
<reference evidence="3" key="1">
    <citation type="journal article" date="2020" name="BMC Genomics">
        <title>Correction to: Identification and distribution of gene clusters required for synthesis of sphingolipid metabolism inhibitors in diverse species of the filamentous fungus Fusarium.</title>
        <authorList>
            <person name="Kim H.S."/>
            <person name="Lohmar J.M."/>
            <person name="Busman M."/>
            <person name="Brown D.W."/>
            <person name="Naumann T.A."/>
            <person name="Divon H.H."/>
            <person name="Lysoe E."/>
            <person name="Uhlig S."/>
            <person name="Proctor R.H."/>
        </authorList>
    </citation>
    <scope>NUCLEOTIDE SEQUENCE [LARGE SCALE GENOMIC DNA]</scope>
    <source>
        <strain evidence="3">NRRL 25331</strain>
    </source>
</reference>
<sequence length="408" mass="44290">MASGITPGQGPGRSKRSKRAAGEGHGADEESISSSSRQRPDTPTPIGGSRQQTPVPLPQVPGSGSSRPPVTRPGALAQSPVTTPGSRGPVPRMTGSAHRSSNIPLPASTVRSQAGTPSGATFTGTFSGPPRSAPHPRVAGKILELNRYASGLTPSNSGQSLHRFAVTSSAGRPNPEQGSPGTPGTDAQETVPSASWKPSRENLMKLQHEPNLEFKWDDANKRCVVVGASENYTLELDATIVPEPNLPPGATAEETSKLNYYVAMMLFRWHSNRFVGFYARLGWVIELADNHPELLDMLDDVSAENQARLTNALLARLDATSFSAVFHHVRHCIDFNRTRDRADQQGHYFIKTMFLNLVTGLLKIWASERAMNLGVEADDNGNFKLKAKPGTRQWETDATMRNRLRERF</sequence>
<dbReference type="AlphaFoldDB" id="A0A8H5TEY3"/>
<feature type="compositionally biased region" description="Polar residues" evidence="1">
    <location>
        <begin position="97"/>
        <end position="126"/>
    </location>
</feature>
<dbReference type="EMBL" id="JAAQPE010000315">
    <property type="protein sequence ID" value="KAF5669911.1"/>
    <property type="molecule type" value="Genomic_DNA"/>
</dbReference>
<keyword evidence="3" id="KW-1185">Reference proteome</keyword>
<organism evidence="2 3">
    <name type="scientific">Fusarium circinatum</name>
    <name type="common">Pitch canker fungus</name>
    <name type="synonym">Gibberella circinata</name>
    <dbReference type="NCBI Taxonomy" id="48490"/>
    <lineage>
        <taxon>Eukaryota</taxon>
        <taxon>Fungi</taxon>
        <taxon>Dikarya</taxon>
        <taxon>Ascomycota</taxon>
        <taxon>Pezizomycotina</taxon>
        <taxon>Sordariomycetes</taxon>
        <taxon>Hypocreomycetidae</taxon>
        <taxon>Hypocreales</taxon>
        <taxon>Nectriaceae</taxon>
        <taxon>Fusarium</taxon>
        <taxon>Fusarium fujikuroi species complex</taxon>
    </lineage>
</organism>
<proteinExistence type="predicted"/>
<comment type="caution">
    <text evidence="2">The sequence shown here is derived from an EMBL/GenBank/DDBJ whole genome shotgun (WGS) entry which is preliminary data.</text>
</comment>
<feature type="region of interest" description="Disordered" evidence="1">
    <location>
        <begin position="168"/>
        <end position="199"/>
    </location>
</feature>
<accession>A0A8H5TEY3</accession>
<evidence type="ECO:0000313" key="3">
    <source>
        <dbReference type="Proteomes" id="UP000572754"/>
    </source>
</evidence>
<evidence type="ECO:0000256" key="1">
    <source>
        <dbReference type="SAM" id="MobiDB-lite"/>
    </source>
</evidence>
<gene>
    <name evidence="2" type="ORF">FCIRC_9097</name>
</gene>
<feature type="compositionally biased region" description="Polar residues" evidence="1">
    <location>
        <begin position="168"/>
        <end position="193"/>
    </location>
</feature>